<protein>
    <submittedName>
        <fullName evidence="2">Uncharacterized protein</fullName>
    </submittedName>
</protein>
<name>A0AA39MYJ5_9AGAR</name>
<evidence type="ECO:0000313" key="2">
    <source>
        <dbReference type="EMBL" id="KAK0451666.1"/>
    </source>
</evidence>
<evidence type="ECO:0000313" key="3">
    <source>
        <dbReference type="Proteomes" id="UP001175226"/>
    </source>
</evidence>
<feature type="non-terminal residue" evidence="2">
    <location>
        <position position="93"/>
    </location>
</feature>
<dbReference type="AlphaFoldDB" id="A0AA39MYJ5"/>
<keyword evidence="1" id="KW-1133">Transmembrane helix</keyword>
<keyword evidence="1" id="KW-0472">Membrane</keyword>
<feature type="transmembrane region" description="Helical" evidence="1">
    <location>
        <begin position="20"/>
        <end position="38"/>
    </location>
</feature>
<gene>
    <name evidence="2" type="ORF">EV421DRAFT_1772307</name>
</gene>
<evidence type="ECO:0000256" key="1">
    <source>
        <dbReference type="SAM" id="Phobius"/>
    </source>
</evidence>
<accession>A0AA39MYJ5</accession>
<organism evidence="2 3">
    <name type="scientific">Armillaria borealis</name>
    <dbReference type="NCBI Taxonomy" id="47425"/>
    <lineage>
        <taxon>Eukaryota</taxon>
        <taxon>Fungi</taxon>
        <taxon>Dikarya</taxon>
        <taxon>Basidiomycota</taxon>
        <taxon>Agaricomycotina</taxon>
        <taxon>Agaricomycetes</taxon>
        <taxon>Agaricomycetidae</taxon>
        <taxon>Agaricales</taxon>
        <taxon>Marasmiineae</taxon>
        <taxon>Physalacriaceae</taxon>
        <taxon>Armillaria</taxon>
    </lineage>
</organism>
<proteinExistence type="predicted"/>
<dbReference type="Proteomes" id="UP001175226">
    <property type="component" value="Unassembled WGS sequence"/>
</dbReference>
<keyword evidence="1" id="KW-0812">Transmembrane</keyword>
<comment type="caution">
    <text evidence="2">The sequence shown here is derived from an EMBL/GenBank/DDBJ whole genome shotgun (WGS) entry which is preliminary data.</text>
</comment>
<sequence>MTVHPGNVMSEGNVKLLKSLMFGTIINWVFSLFFISPFDGGYTPAWAAYAEAYLVPFGVIEEASEDAQREDLMRDLLATTDAVLKQYDYASSS</sequence>
<reference evidence="2" key="1">
    <citation type="submission" date="2023-06" db="EMBL/GenBank/DDBJ databases">
        <authorList>
            <consortium name="Lawrence Berkeley National Laboratory"/>
            <person name="Ahrendt S."/>
            <person name="Sahu N."/>
            <person name="Indic B."/>
            <person name="Wong-Bajracharya J."/>
            <person name="Merenyi Z."/>
            <person name="Ke H.-M."/>
            <person name="Monk M."/>
            <person name="Kocsube S."/>
            <person name="Drula E."/>
            <person name="Lipzen A."/>
            <person name="Balint B."/>
            <person name="Henrissat B."/>
            <person name="Andreopoulos B."/>
            <person name="Martin F.M."/>
            <person name="Harder C.B."/>
            <person name="Rigling D."/>
            <person name="Ford K.L."/>
            <person name="Foster G.D."/>
            <person name="Pangilinan J."/>
            <person name="Papanicolaou A."/>
            <person name="Barry K."/>
            <person name="LaButti K."/>
            <person name="Viragh M."/>
            <person name="Koriabine M."/>
            <person name="Yan M."/>
            <person name="Riley R."/>
            <person name="Champramary S."/>
            <person name="Plett K.L."/>
            <person name="Tsai I.J."/>
            <person name="Slot J."/>
            <person name="Sipos G."/>
            <person name="Plett J."/>
            <person name="Nagy L.G."/>
            <person name="Grigoriev I.V."/>
        </authorList>
    </citation>
    <scope>NUCLEOTIDE SEQUENCE</scope>
    <source>
        <strain evidence="2">FPL87.14</strain>
    </source>
</reference>
<keyword evidence="3" id="KW-1185">Reference proteome</keyword>
<dbReference type="EMBL" id="JAUEPT010000005">
    <property type="protein sequence ID" value="KAK0451666.1"/>
    <property type="molecule type" value="Genomic_DNA"/>
</dbReference>